<reference evidence="2 3" key="1">
    <citation type="journal article" date="2014" name="Genome Announc.">
        <title>Draft Genome Sequence of Fervidicella metallireducens Strain AeBT, an Iron-Reducing Thermoanaerobe from the Great Artesian Basin.</title>
        <authorList>
            <person name="Patel B.K."/>
        </authorList>
    </citation>
    <scope>NUCLEOTIDE SEQUENCE [LARGE SCALE GENOMIC DNA]</scope>
    <source>
        <strain evidence="2 3">AeB</strain>
    </source>
</reference>
<gene>
    <name evidence="2" type="ORF">Q428_11185</name>
</gene>
<feature type="transmembrane region" description="Helical" evidence="1">
    <location>
        <begin position="6"/>
        <end position="31"/>
    </location>
</feature>
<dbReference type="EMBL" id="AZQP01000037">
    <property type="protein sequence ID" value="EYE87832.1"/>
    <property type="molecule type" value="Genomic_DNA"/>
</dbReference>
<keyword evidence="1" id="KW-0812">Transmembrane</keyword>
<organism evidence="2 3">
    <name type="scientific">Fervidicella metallireducens AeB</name>
    <dbReference type="NCBI Taxonomy" id="1403537"/>
    <lineage>
        <taxon>Bacteria</taxon>
        <taxon>Bacillati</taxon>
        <taxon>Bacillota</taxon>
        <taxon>Clostridia</taxon>
        <taxon>Eubacteriales</taxon>
        <taxon>Clostridiaceae</taxon>
        <taxon>Fervidicella</taxon>
    </lineage>
</organism>
<name>A0A017RT33_9CLOT</name>
<accession>A0A017RT33</accession>
<sequence>MKILDYLTWIMFIFSLLLTLCTIIVLFGLAYMPALSSLKPLQISLAVTFFMWGVNNLYNNYAEDGKKNFFYCTIIAGIFLVFVVLGIY</sequence>
<evidence type="ECO:0000256" key="1">
    <source>
        <dbReference type="SAM" id="Phobius"/>
    </source>
</evidence>
<dbReference type="AlphaFoldDB" id="A0A017RT33"/>
<dbReference type="OrthoDB" id="1957656at2"/>
<evidence type="ECO:0000313" key="3">
    <source>
        <dbReference type="Proteomes" id="UP000019681"/>
    </source>
</evidence>
<protein>
    <submittedName>
        <fullName evidence="2">Uncharacterized protein</fullName>
    </submittedName>
</protein>
<dbReference type="RefSeq" id="WP_035380775.1">
    <property type="nucleotide sequence ID" value="NZ_AZQP01000037.1"/>
</dbReference>
<comment type="caution">
    <text evidence="2">The sequence shown here is derived from an EMBL/GenBank/DDBJ whole genome shotgun (WGS) entry which is preliminary data.</text>
</comment>
<evidence type="ECO:0000313" key="2">
    <source>
        <dbReference type="EMBL" id="EYE87832.1"/>
    </source>
</evidence>
<feature type="transmembrane region" description="Helical" evidence="1">
    <location>
        <begin position="43"/>
        <end position="62"/>
    </location>
</feature>
<feature type="transmembrane region" description="Helical" evidence="1">
    <location>
        <begin position="68"/>
        <end position="87"/>
    </location>
</feature>
<dbReference type="Proteomes" id="UP000019681">
    <property type="component" value="Unassembled WGS sequence"/>
</dbReference>
<keyword evidence="1" id="KW-1133">Transmembrane helix</keyword>
<proteinExistence type="predicted"/>
<dbReference type="STRING" id="1403537.Q428_11185"/>
<keyword evidence="3" id="KW-1185">Reference proteome</keyword>
<keyword evidence="1" id="KW-0472">Membrane</keyword>